<evidence type="ECO:0008006" key="3">
    <source>
        <dbReference type="Google" id="ProtNLM"/>
    </source>
</evidence>
<comment type="caution">
    <text evidence="1">The sequence shown here is derived from an EMBL/GenBank/DDBJ whole genome shotgun (WGS) entry which is preliminary data.</text>
</comment>
<reference evidence="1" key="2">
    <citation type="submission" date="2021-04" db="EMBL/GenBank/DDBJ databases">
        <authorList>
            <person name="Gilroy R."/>
        </authorList>
    </citation>
    <scope>NUCLEOTIDE SEQUENCE</scope>
    <source>
        <strain evidence="1">ChiHjej12B11-16260</strain>
    </source>
</reference>
<name>A0A9D1VRG0_9BACT</name>
<accession>A0A9D1VRG0</accession>
<organism evidence="1 2">
    <name type="scientific">Candidatus Barnesiella excrementipullorum</name>
    <dbReference type="NCBI Taxonomy" id="2838479"/>
    <lineage>
        <taxon>Bacteria</taxon>
        <taxon>Pseudomonadati</taxon>
        <taxon>Bacteroidota</taxon>
        <taxon>Bacteroidia</taxon>
        <taxon>Bacteroidales</taxon>
        <taxon>Barnesiellaceae</taxon>
        <taxon>Barnesiella</taxon>
    </lineage>
</organism>
<dbReference type="Proteomes" id="UP000824246">
    <property type="component" value="Unassembled WGS sequence"/>
</dbReference>
<sequence length="283" mass="31695">MKNGYLLIMAALLATACTGDEEKAAQLYAQAESYYNEGNYSAAQTWIDSIETSYPKAFGTIKEGMVLQCRINQKVYEHDLLVTDSLYNIARQELDGLKSLFELSRESEYQTERNYVYKKGRPGLAITGSGLRAQVTESGEFRLISIYNGNKGINHTGIRVKRPDGSYCETAAIAYDGARNYRFTDDGKSTEMITYKKSQCHEVAELIALSNDKKLTVQFTGGSNYSIPLDKNARLAIAETYRLSQALATVDSLSKRREYGIKQLELADAQLMKLESARQESEQ</sequence>
<protein>
    <recommendedName>
        <fullName evidence="3">Lipoprotein</fullName>
    </recommendedName>
</protein>
<proteinExistence type="predicted"/>
<evidence type="ECO:0000313" key="1">
    <source>
        <dbReference type="EMBL" id="HIX45423.1"/>
    </source>
</evidence>
<gene>
    <name evidence="1" type="ORF">H9982_04310</name>
</gene>
<dbReference type="PROSITE" id="PS51257">
    <property type="entry name" value="PROKAR_LIPOPROTEIN"/>
    <property type="match status" value="1"/>
</dbReference>
<reference evidence="1" key="1">
    <citation type="journal article" date="2021" name="PeerJ">
        <title>Extensive microbial diversity within the chicken gut microbiome revealed by metagenomics and culture.</title>
        <authorList>
            <person name="Gilroy R."/>
            <person name="Ravi A."/>
            <person name="Getino M."/>
            <person name="Pursley I."/>
            <person name="Horton D.L."/>
            <person name="Alikhan N.F."/>
            <person name="Baker D."/>
            <person name="Gharbi K."/>
            <person name="Hall N."/>
            <person name="Watson M."/>
            <person name="Adriaenssens E.M."/>
            <person name="Foster-Nyarko E."/>
            <person name="Jarju S."/>
            <person name="Secka A."/>
            <person name="Antonio M."/>
            <person name="Oren A."/>
            <person name="Chaudhuri R.R."/>
            <person name="La Ragione R."/>
            <person name="Hildebrand F."/>
            <person name="Pallen M.J."/>
        </authorList>
    </citation>
    <scope>NUCLEOTIDE SEQUENCE</scope>
    <source>
        <strain evidence="1">ChiHjej12B11-16260</strain>
    </source>
</reference>
<evidence type="ECO:0000313" key="2">
    <source>
        <dbReference type="Proteomes" id="UP000824246"/>
    </source>
</evidence>
<dbReference type="EMBL" id="DXFB01000118">
    <property type="protein sequence ID" value="HIX45423.1"/>
    <property type="molecule type" value="Genomic_DNA"/>
</dbReference>
<dbReference type="AlphaFoldDB" id="A0A9D1VRG0"/>